<name>A0AA35JUG3_9SAUR</name>
<feature type="region of interest" description="Disordered" evidence="1">
    <location>
        <begin position="51"/>
        <end position="74"/>
    </location>
</feature>
<keyword evidence="3" id="KW-1185">Reference proteome</keyword>
<protein>
    <submittedName>
        <fullName evidence="2">Uncharacterized protein</fullName>
    </submittedName>
</protein>
<sequence>MPRRPLARRGRIRRSCGMRVARVGMRSYGPSNENDPAEAPPSLVRHHLRAETPPTSHAPVLLLSKAANPQRALI</sequence>
<dbReference type="Proteomes" id="UP001178461">
    <property type="component" value="Chromosome 2"/>
</dbReference>
<evidence type="ECO:0000313" key="2">
    <source>
        <dbReference type="EMBL" id="CAI5766311.1"/>
    </source>
</evidence>
<accession>A0AA35JUG3</accession>
<gene>
    <name evidence="2" type="ORF">PODLI_1B014259</name>
</gene>
<evidence type="ECO:0000256" key="1">
    <source>
        <dbReference type="SAM" id="MobiDB-lite"/>
    </source>
</evidence>
<dbReference type="AlphaFoldDB" id="A0AA35JUG3"/>
<organism evidence="2 3">
    <name type="scientific">Podarcis lilfordi</name>
    <name type="common">Lilford's wall lizard</name>
    <dbReference type="NCBI Taxonomy" id="74358"/>
    <lineage>
        <taxon>Eukaryota</taxon>
        <taxon>Metazoa</taxon>
        <taxon>Chordata</taxon>
        <taxon>Craniata</taxon>
        <taxon>Vertebrata</taxon>
        <taxon>Euteleostomi</taxon>
        <taxon>Lepidosauria</taxon>
        <taxon>Squamata</taxon>
        <taxon>Bifurcata</taxon>
        <taxon>Unidentata</taxon>
        <taxon>Episquamata</taxon>
        <taxon>Laterata</taxon>
        <taxon>Lacertibaenia</taxon>
        <taxon>Lacertidae</taxon>
        <taxon>Podarcis</taxon>
    </lineage>
</organism>
<evidence type="ECO:0000313" key="3">
    <source>
        <dbReference type="Proteomes" id="UP001178461"/>
    </source>
</evidence>
<proteinExistence type="predicted"/>
<reference evidence="2" key="1">
    <citation type="submission" date="2022-12" db="EMBL/GenBank/DDBJ databases">
        <authorList>
            <person name="Alioto T."/>
            <person name="Alioto T."/>
            <person name="Gomez Garrido J."/>
        </authorList>
    </citation>
    <scope>NUCLEOTIDE SEQUENCE</scope>
</reference>
<dbReference type="EMBL" id="OX395127">
    <property type="protein sequence ID" value="CAI5766311.1"/>
    <property type="molecule type" value="Genomic_DNA"/>
</dbReference>